<feature type="compositionally biased region" description="Pro residues" evidence="3">
    <location>
        <begin position="695"/>
        <end position="709"/>
    </location>
</feature>
<feature type="region of interest" description="Disordered" evidence="3">
    <location>
        <begin position="602"/>
        <end position="908"/>
    </location>
</feature>
<feature type="domain" description="Transcription factor Iwr1" evidence="4">
    <location>
        <begin position="1081"/>
        <end position="1149"/>
    </location>
</feature>
<evidence type="ECO:0000256" key="3">
    <source>
        <dbReference type="SAM" id="MobiDB-lite"/>
    </source>
</evidence>
<dbReference type="Proteomes" id="UP001465976">
    <property type="component" value="Unassembled WGS sequence"/>
</dbReference>
<feature type="compositionally biased region" description="Basic and acidic residues" evidence="3">
    <location>
        <begin position="541"/>
        <end position="552"/>
    </location>
</feature>
<dbReference type="InterPro" id="IPR027267">
    <property type="entry name" value="AH/BAR_dom_sf"/>
</dbReference>
<sequence>MFKSAATKIAHNSTLPSLAGNHDLKTLQDLINAEKVVLSSLQKLSADFTRAADALRAWGMGEGEDLGDTLSASTNLLHHFANALSQYATHEHTIREHMKGIRSREEHLDELKRRRRAAVSKADTAEKKLSKMSPEHKNLHTQTDTLNRLRDEIRSMDSEIMSEEATLGDFKRATMKTLLGLKFGGLLECCEKGTVAGEFGKLVAMEIPVETTQPGMARSMYMSQQKVYGLLQDAQNCMAEIAFSAIPAADPRPPRPQQPELDNRPTGGSFNYNEHPSPPGNDGFNAGPNNYFASPPTMGTGHFMDPSDMSMGGRSSVPSSPTAYATPSATHAPASAPAPVPQFPNPDHMQSSFPRGDHFPLPGGDSDRAISPPQHTDRELPSGGRFATFPVRNNTQGGGSQMGYQLRDGPPMLHGEEAHQDDSFSSSIEAALNNGHNGRPSLDGPPPSYTTHIPHDDMGSLTSSPPRGMHPMQMDSPWQDAHSPAAPRGHERSRAITEDDGSEEGGLAYDRPGDDEVPPRQSHDGEPKHVRFGEVSDVDTELQRRHEEEARNDGPSVDPGAPKASSRRVPPPTFSPDDDEKELNAAAAREISRELDALNFSAHGGIRGGRLPEEASSPTSPRGRNDSSAAGSIPGNRGDVSPLVPPVAPFTQRGPSPRPESVPIPSSPVISTPTAAQSPLSGGPTSTHEPEEHPPASPLSPRGPAPALPNPTINAPDHRSSPSITSLRGGSPYLSDNLPKSPLGTRSTSSLVGDRPDRSPMSSPAPPPPGVRTISAAAFRRPARTNSDAPGPAPGGAPMADTSPLHLKKRLPASPYPASRGGDGPVPESRAPSGMHEHGRPQSGGDADDQYDYLAAYANDTPPGAGSPMRGDFGSLGQMRVTNEYGDRGGGLPPGASPPTPGGYSDGRFATNLEIIESALPRKKTKGGKGLFQFAQTVEDQVWQDEKQQREIQEQISRLARAEEPNLSTTTTTTTTTSLPTSTPPVKPLQASDPNRRYTIVEREHSTIQPKWDPSQPPPVLSSKELQAQAQNADFKMYDAVLERTEEQPMDPEIEKIMPLLQAYLKTSNTPATPETFEDDSDYVWDIFYHRPGVRQDPTLLLSMVGTVSGLPPLGDAETDSESEDEVEDEADEDSNAEEYYKNDYPDEEDSDSSWGSEDDFDQHSDFYGDDGSDHEWRG</sequence>
<organism evidence="5 6">
    <name type="scientific">Marasmius crinis-equi</name>
    <dbReference type="NCBI Taxonomy" id="585013"/>
    <lineage>
        <taxon>Eukaryota</taxon>
        <taxon>Fungi</taxon>
        <taxon>Dikarya</taxon>
        <taxon>Basidiomycota</taxon>
        <taxon>Agaricomycotina</taxon>
        <taxon>Agaricomycetes</taxon>
        <taxon>Agaricomycetidae</taxon>
        <taxon>Agaricales</taxon>
        <taxon>Marasmiineae</taxon>
        <taxon>Marasmiaceae</taxon>
        <taxon>Marasmius</taxon>
    </lineage>
</organism>
<proteinExistence type="inferred from homology"/>
<feature type="compositionally biased region" description="Pro residues" evidence="3">
    <location>
        <begin position="656"/>
        <end position="666"/>
    </location>
</feature>
<feature type="compositionally biased region" description="Acidic residues" evidence="3">
    <location>
        <begin position="1146"/>
        <end position="1161"/>
    </location>
</feature>
<feature type="compositionally biased region" description="Basic and acidic residues" evidence="3">
    <location>
        <begin position="1162"/>
        <end position="1179"/>
    </location>
</feature>
<protein>
    <recommendedName>
        <fullName evidence="4">Transcription factor Iwr1 domain-containing protein</fullName>
    </recommendedName>
</protein>
<dbReference type="PANTHER" id="PTHR31962:SF6">
    <property type="entry name" value="EISOSOME COMPONENT PIL1-DOMAIN-CONTAINING PROTEIN"/>
    <property type="match status" value="1"/>
</dbReference>
<feature type="compositionally biased region" description="Low complexity" evidence="3">
    <location>
        <begin position="967"/>
        <end position="981"/>
    </location>
</feature>
<dbReference type="EMBL" id="JBAHYK010000077">
    <property type="protein sequence ID" value="KAL0578943.1"/>
    <property type="molecule type" value="Genomic_DNA"/>
</dbReference>
<feature type="coiled-coil region" evidence="2">
    <location>
        <begin position="108"/>
        <end position="166"/>
    </location>
</feature>
<reference evidence="5 6" key="1">
    <citation type="submission" date="2024-02" db="EMBL/GenBank/DDBJ databases">
        <title>A draft genome for the cacao thread blight pathogen Marasmius crinis-equi.</title>
        <authorList>
            <person name="Cohen S.P."/>
            <person name="Baruah I.K."/>
            <person name="Amoako-Attah I."/>
            <person name="Bukari Y."/>
            <person name="Meinhardt L.W."/>
            <person name="Bailey B.A."/>
        </authorList>
    </citation>
    <scope>NUCLEOTIDE SEQUENCE [LARGE SCALE GENOMIC DNA]</scope>
    <source>
        <strain evidence="5 6">GH-76</strain>
    </source>
</reference>
<dbReference type="Gene3D" id="1.20.1270.60">
    <property type="entry name" value="Arfaptin homology (AH) domain/BAR domain"/>
    <property type="match status" value="1"/>
</dbReference>
<feature type="region of interest" description="Disordered" evidence="3">
    <location>
        <begin position="958"/>
        <end position="995"/>
    </location>
</feature>
<name>A0ABR3FTY6_9AGAR</name>
<feature type="compositionally biased region" description="Basic and acidic residues" evidence="3">
    <location>
        <begin position="511"/>
        <end position="534"/>
    </location>
</feature>
<keyword evidence="6" id="KW-1185">Reference proteome</keyword>
<keyword evidence="2" id="KW-0175">Coiled coil</keyword>
<gene>
    <name evidence="5" type="ORF">V5O48_003034</name>
</gene>
<dbReference type="Pfam" id="PF08574">
    <property type="entry name" value="Iwr1"/>
    <property type="match status" value="1"/>
</dbReference>
<evidence type="ECO:0000256" key="2">
    <source>
        <dbReference type="SAM" id="Coils"/>
    </source>
</evidence>
<feature type="region of interest" description="Disordered" evidence="3">
    <location>
        <begin position="247"/>
        <end position="589"/>
    </location>
</feature>
<evidence type="ECO:0000313" key="5">
    <source>
        <dbReference type="EMBL" id="KAL0578943.1"/>
    </source>
</evidence>
<evidence type="ECO:0000256" key="1">
    <source>
        <dbReference type="ARBA" id="ARBA00010218"/>
    </source>
</evidence>
<feature type="compositionally biased region" description="Acidic residues" evidence="3">
    <location>
        <begin position="1117"/>
        <end position="1137"/>
    </location>
</feature>
<dbReference type="Pfam" id="PF13805">
    <property type="entry name" value="Pil1"/>
    <property type="match status" value="1"/>
</dbReference>
<dbReference type="InterPro" id="IPR028245">
    <property type="entry name" value="PIL1/LSP1"/>
</dbReference>
<dbReference type="InterPro" id="IPR013883">
    <property type="entry name" value="TF_Iwr1_dom"/>
</dbReference>
<accession>A0ABR3FTY6</accession>
<dbReference type="PANTHER" id="PTHR31962">
    <property type="entry name" value="SPHINGOLIPID LONG CHAIN BASE-RESPONSIVE PROTEIN PIL1"/>
    <property type="match status" value="1"/>
</dbReference>
<evidence type="ECO:0000259" key="4">
    <source>
        <dbReference type="Pfam" id="PF08574"/>
    </source>
</evidence>
<feature type="compositionally biased region" description="Basic and acidic residues" evidence="3">
    <location>
        <begin position="488"/>
        <end position="497"/>
    </location>
</feature>
<feature type="region of interest" description="Disordered" evidence="3">
    <location>
        <begin position="1110"/>
        <end position="1179"/>
    </location>
</feature>
<comment type="similarity">
    <text evidence="1">Belongs to the IWR1/SLC7A6OS family.</text>
</comment>
<feature type="compositionally biased region" description="Low complexity" evidence="3">
    <location>
        <begin position="315"/>
        <end position="335"/>
    </location>
</feature>
<evidence type="ECO:0000313" key="6">
    <source>
        <dbReference type="Proteomes" id="UP001465976"/>
    </source>
</evidence>
<comment type="caution">
    <text evidence="5">The sequence shown here is derived from an EMBL/GenBank/DDBJ whole genome shotgun (WGS) entry which is preliminary data.</text>
</comment>
<feature type="compositionally biased region" description="Polar residues" evidence="3">
    <location>
        <begin position="616"/>
        <end position="630"/>
    </location>
</feature>